<gene>
    <name evidence="2" type="ORF">niasHT_000550</name>
</gene>
<name>A0ABD2M4E3_9BILA</name>
<comment type="caution">
    <text evidence="2">The sequence shown here is derived from an EMBL/GenBank/DDBJ whole genome shotgun (WGS) entry which is preliminary data.</text>
</comment>
<feature type="compositionally biased region" description="Basic and acidic residues" evidence="1">
    <location>
        <begin position="54"/>
        <end position="69"/>
    </location>
</feature>
<feature type="region of interest" description="Disordered" evidence="1">
    <location>
        <begin position="53"/>
        <end position="91"/>
    </location>
</feature>
<keyword evidence="3" id="KW-1185">Reference proteome</keyword>
<dbReference type="AlphaFoldDB" id="A0ABD2M4E3"/>
<feature type="region of interest" description="Disordered" evidence="1">
    <location>
        <begin position="1"/>
        <end position="27"/>
    </location>
</feature>
<reference evidence="2 3" key="1">
    <citation type="submission" date="2024-10" db="EMBL/GenBank/DDBJ databases">
        <authorList>
            <person name="Kim D."/>
        </authorList>
    </citation>
    <scope>NUCLEOTIDE SEQUENCE [LARGE SCALE GENOMIC DNA]</scope>
    <source>
        <strain evidence="2">BH-2024</strain>
    </source>
</reference>
<evidence type="ECO:0000313" key="2">
    <source>
        <dbReference type="EMBL" id="KAL3122331.1"/>
    </source>
</evidence>
<proteinExistence type="predicted"/>
<protein>
    <submittedName>
        <fullName evidence="2">Uncharacterized protein</fullName>
    </submittedName>
</protein>
<dbReference type="EMBL" id="JBICBT010000141">
    <property type="protein sequence ID" value="KAL3122331.1"/>
    <property type="molecule type" value="Genomic_DNA"/>
</dbReference>
<sequence length="220" mass="25434">MGKIKNHRNPFLPTTNQPTIGQQHNTQEMKRQTALLLVAEIFIIPILKKGVMKRKSDGGKREREEEHGEKRKKKGRERGKEEWEEGQEERRKRKGRGKRWIVVEDLDRKFSALLALVEHYPAPNLHKLIATKLLAYFRQAGVVMPDSNNYDIGAFRTHLAEIRAHLVSTGDPLEIAHTSALLSLKFRVLNKFGLRLEWPPNLTKEASENYGIGKFRTHFV</sequence>
<organism evidence="2 3">
    <name type="scientific">Heterodera trifolii</name>
    <dbReference type="NCBI Taxonomy" id="157864"/>
    <lineage>
        <taxon>Eukaryota</taxon>
        <taxon>Metazoa</taxon>
        <taxon>Ecdysozoa</taxon>
        <taxon>Nematoda</taxon>
        <taxon>Chromadorea</taxon>
        <taxon>Rhabditida</taxon>
        <taxon>Tylenchina</taxon>
        <taxon>Tylenchomorpha</taxon>
        <taxon>Tylenchoidea</taxon>
        <taxon>Heteroderidae</taxon>
        <taxon>Heteroderinae</taxon>
        <taxon>Heterodera</taxon>
    </lineage>
</organism>
<evidence type="ECO:0000313" key="3">
    <source>
        <dbReference type="Proteomes" id="UP001620626"/>
    </source>
</evidence>
<feature type="compositionally biased region" description="Polar residues" evidence="1">
    <location>
        <begin position="12"/>
        <end position="26"/>
    </location>
</feature>
<dbReference type="Proteomes" id="UP001620626">
    <property type="component" value="Unassembled WGS sequence"/>
</dbReference>
<accession>A0ABD2M4E3</accession>
<evidence type="ECO:0000256" key="1">
    <source>
        <dbReference type="SAM" id="MobiDB-lite"/>
    </source>
</evidence>